<keyword evidence="1" id="KW-0812">Transmembrane</keyword>
<keyword evidence="3" id="KW-1185">Reference proteome</keyword>
<feature type="transmembrane region" description="Helical" evidence="1">
    <location>
        <begin position="65"/>
        <end position="85"/>
    </location>
</feature>
<evidence type="ECO:0000256" key="1">
    <source>
        <dbReference type="SAM" id="Phobius"/>
    </source>
</evidence>
<feature type="transmembrane region" description="Helical" evidence="1">
    <location>
        <begin position="9"/>
        <end position="30"/>
    </location>
</feature>
<reference evidence="2 3" key="1">
    <citation type="submission" date="2021-03" db="EMBL/GenBank/DDBJ databases">
        <title>Genomic Encyclopedia of Type Strains, Phase IV (KMG-IV): sequencing the most valuable type-strain genomes for metagenomic binning, comparative biology and taxonomic classification.</title>
        <authorList>
            <person name="Goeker M."/>
        </authorList>
    </citation>
    <scope>NUCLEOTIDE SEQUENCE [LARGE SCALE GENOMIC DNA]</scope>
    <source>
        <strain evidence="2 3">DSM 24004</strain>
    </source>
</reference>
<sequence length="88" mass="9701">MKKVIVKRALCIMIVMFFIGLILIISSTAIGNKMGHNAIQRNGGSMNTIRYERIIDNSTSNFRTVGLILSLVGGFGFLLSGYALYNEL</sequence>
<organism evidence="2 3">
    <name type="scientific">Sedimentibacter acidaminivorans</name>
    <dbReference type="NCBI Taxonomy" id="913099"/>
    <lineage>
        <taxon>Bacteria</taxon>
        <taxon>Bacillati</taxon>
        <taxon>Bacillota</taxon>
        <taxon>Tissierellia</taxon>
        <taxon>Sedimentibacter</taxon>
    </lineage>
</organism>
<proteinExistence type="predicted"/>
<accession>A0ABS4GC42</accession>
<dbReference type="Proteomes" id="UP001519342">
    <property type="component" value="Unassembled WGS sequence"/>
</dbReference>
<protein>
    <submittedName>
        <fullName evidence="2">Xanthine dehydrogenase molybdopterin-binding subunit B</fullName>
    </submittedName>
</protein>
<keyword evidence="1" id="KW-0472">Membrane</keyword>
<comment type="caution">
    <text evidence="2">The sequence shown here is derived from an EMBL/GenBank/DDBJ whole genome shotgun (WGS) entry which is preliminary data.</text>
</comment>
<dbReference type="RefSeq" id="WP_209510963.1">
    <property type="nucleotide sequence ID" value="NZ_JAGGKS010000002.1"/>
</dbReference>
<keyword evidence="1" id="KW-1133">Transmembrane helix</keyword>
<evidence type="ECO:0000313" key="3">
    <source>
        <dbReference type="Proteomes" id="UP001519342"/>
    </source>
</evidence>
<evidence type="ECO:0000313" key="2">
    <source>
        <dbReference type="EMBL" id="MBP1925232.1"/>
    </source>
</evidence>
<dbReference type="EMBL" id="JAGGKS010000002">
    <property type="protein sequence ID" value="MBP1925232.1"/>
    <property type="molecule type" value="Genomic_DNA"/>
</dbReference>
<gene>
    <name evidence="2" type="ORF">J2Z76_001089</name>
</gene>
<name>A0ABS4GC42_9FIRM</name>